<comment type="caution">
    <text evidence="2">The sequence shown here is derived from an EMBL/GenBank/DDBJ whole genome shotgun (WGS) entry which is preliminary data.</text>
</comment>
<evidence type="ECO:0000313" key="2">
    <source>
        <dbReference type="EMBL" id="KAF6035325.1"/>
    </source>
</evidence>
<keyword evidence="1" id="KW-0812">Transmembrane</keyword>
<dbReference type="Proteomes" id="UP000593567">
    <property type="component" value="Unassembled WGS sequence"/>
</dbReference>
<feature type="transmembrane region" description="Helical" evidence="1">
    <location>
        <begin position="65"/>
        <end position="85"/>
    </location>
</feature>
<dbReference type="EMBL" id="VXIV02000895">
    <property type="protein sequence ID" value="KAF6035325.1"/>
    <property type="molecule type" value="Genomic_DNA"/>
</dbReference>
<keyword evidence="1" id="KW-1133">Transmembrane helix</keyword>
<name>A0A7J7KAV9_BUGNE</name>
<keyword evidence="1" id="KW-0472">Membrane</keyword>
<accession>A0A7J7KAV9</accession>
<sequence>MVILLQVPAAASQGRISCSVAELLNNEDYDYYNLASTYINGDIALDRLVAKGARLSFWLRLSSRVILLTVHQISVILIVILIVLACTCSCTCRFFFSYNHNLPYES</sequence>
<gene>
    <name evidence="2" type="ORF">EB796_006374</name>
</gene>
<evidence type="ECO:0000313" key="3">
    <source>
        <dbReference type="Proteomes" id="UP000593567"/>
    </source>
</evidence>
<protein>
    <submittedName>
        <fullName evidence="2">Uncharacterized protein</fullName>
    </submittedName>
</protein>
<reference evidence="2" key="1">
    <citation type="submission" date="2020-06" db="EMBL/GenBank/DDBJ databases">
        <title>Draft genome of Bugula neritina, a colonial animal packing powerful symbionts and potential medicines.</title>
        <authorList>
            <person name="Rayko M."/>
        </authorList>
    </citation>
    <scope>NUCLEOTIDE SEQUENCE [LARGE SCALE GENOMIC DNA]</scope>
    <source>
        <strain evidence="2">Kwan_BN1</strain>
    </source>
</reference>
<keyword evidence="3" id="KW-1185">Reference proteome</keyword>
<evidence type="ECO:0000256" key="1">
    <source>
        <dbReference type="SAM" id="Phobius"/>
    </source>
</evidence>
<organism evidence="2 3">
    <name type="scientific">Bugula neritina</name>
    <name type="common">Brown bryozoan</name>
    <name type="synonym">Sertularia neritina</name>
    <dbReference type="NCBI Taxonomy" id="10212"/>
    <lineage>
        <taxon>Eukaryota</taxon>
        <taxon>Metazoa</taxon>
        <taxon>Spiralia</taxon>
        <taxon>Lophotrochozoa</taxon>
        <taxon>Bryozoa</taxon>
        <taxon>Gymnolaemata</taxon>
        <taxon>Cheilostomatida</taxon>
        <taxon>Flustrina</taxon>
        <taxon>Buguloidea</taxon>
        <taxon>Bugulidae</taxon>
        <taxon>Bugula</taxon>
    </lineage>
</organism>
<proteinExistence type="predicted"/>
<dbReference type="AlphaFoldDB" id="A0A7J7KAV9"/>